<evidence type="ECO:0000313" key="1">
    <source>
        <dbReference type="EMBL" id="JAD84705.1"/>
    </source>
</evidence>
<reference evidence="1" key="2">
    <citation type="journal article" date="2015" name="Data Brief">
        <title>Shoot transcriptome of the giant reed, Arundo donax.</title>
        <authorList>
            <person name="Barrero R.A."/>
            <person name="Guerrero F.D."/>
            <person name="Moolhuijzen P."/>
            <person name="Goolsby J.A."/>
            <person name="Tidwell J."/>
            <person name="Bellgard S.E."/>
            <person name="Bellgard M.I."/>
        </authorList>
    </citation>
    <scope>NUCLEOTIDE SEQUENCE</scope>
    <source>
        <tissue evidence="1">Shoot tissue taken approximately 20 cm above the soil surface</tissue>
    </source>
</reference>
<name>A0A0A9DGF5_ARUDO</name>
<sequence length="68" mass="7917">MDTAPDVFDLDVHLLIFPVSISRRRPSSLPCPVHVSLCVLERYISYLRCLPQSSNQRYFSSHKSFIFM</sequence>
<dbReference type="AlphaFoldDB" id="A0A0A9DGF5"/>
<accession>A0A0A9DGF5</accession>
<proteinExistence type="predicted"/>
<dbReference type="EMBL" id="GBRH01213190">
    <property type="protein sequence ID" value="JAD84705.1"/>
    <property type="molecule type" value="Transcribed_RNA"/>
</dbReference>
<organism evidence="1">
    <name type="scientific">Arundo donax</name>
    <name type="common">Giant reed</name>
    <name type="synonym">Donax arundinaceus</name>
    <dbReference type="NCBI Taxonomy" id="35708"/>
    <lineage>
        <taxon>Eukaryota</taxon>
        <taxon>Viridiplantae</taxon>
        <taxon>Streptophyta</taxon>
        <taxon>Embryophyta</taxon>
        <taxon>Tracheophyta</taxon>
        <taxon>Spermatophyta</taxon>
        <taxon>Magnoliopsida</taxon>
        <taxon>Liliopsida</taxon>
        <taxon>Poales</taxon>
        <taxon>Poaceae</taxon>
        <taxon>PACMAD clade</taxon>
        <taxon>Arundinoideae</taxon>
        <taxon>Arundineae</taxon>
        <taxon>Arundo</taxon>
    </lineage>
</organism>
<reference evidence="1" key="1">
    <citation type="submission" date="2014-09" db="EMBL/GenBank/DDBJ databases">
        <authorList>
            <person name="Magalhaes I.L.F."/>
            <person name="Oliveira U."/>
            <person name="Santos F.R."/>
            <person name="Vidigal T.H.D.A."/>
            <person name="Brescovit A.D."/>
            <person name="Santos A.J."/>
        </authorList>
    </citation>
    <scope>NUCLEOTIDE SEQUENCE</scope>
    <source>
        <tissue evidence="1">Shoot tissue taken approximately 20 cm above the soil surface</tissue>
    </source>
</reference>
<protein>
    <submittedName>
        <fullName evidence="1">Uncharacterized protein</fullName>
    </submittedName>
</protein>